<name>A0A9X1SV08_9ACTN</name>
<keyword evidence="2" id="KW-1185">Reference proteome</keyword>
<proteinExistence type="predicted"/>
<reference evidence="1" key="1">
    <citation type="submission" date="2021-11" db="EMBL/GenBank/DDBJ databases">
        <title>Streptomyces corallinus and Kineosporia corallina sp. nov., two new coral-derived marine actinobacteria.</title>
        <authorList>
            <person name="Buangrab K."/>
            <person name="Sutthacheep M."/>
            <person name="Yeemin T."/>
            <person name="Harunari E."/>
            <person name="Igarashi Y."/>
            <person name="Sripreechasak P."/>
            <person name="Kanchanasin P."/>
            <person name="Tanasupawat S."/>
            <person name="Phongsopitanun W."/>
        </authorList>
    </citation>
    <scope>NUCLEOTIDE SEQUENCE</scope>
    <source>
        <strain evidence="1">JCM 31032</strain>
    </source>
</reference>
<comment type="caution">
    <text evidence="1">The sequence shown here is derived from an EMBL/GenBank/DDBJ whole genome shotgun (WGS) entry which is preliminary data.</text>
</comment>
<organism evidence="1 2">
    <name type="scientific">Kineosporia babensis</name>
    <dbReference type="NCBI Taxonomy" id="499548"/>
    <lineage>
        <taxon>Bacteria</taxon>
        <taxon>Bacillati</taxon>
        <taxon>Actinomycetota</taxon>
        <taxon>Actinomycetes</taxon>
        <taxon>Kineosporiales</taxon>
        <taxon>Kineosporiaceae</taxon>
        <taxon>Kineosporia</taxon>
    </lineage>
</organism>
<gene>
    <name evidence="1" type="ORF">LR394_21470</name>
</gene>
<sequence>MAESGPPLEGLVAGFLPFDVDAAESAFNDEDQVGTLAASLASFSVASRYALERLNEDQRRGFCRQAAALSEGQVQAWMVEAALRSVEGDRDAMAATDPSTMSGVHILGLILLSSEYLTAEECRALRPAATEYAKTLRPTLAALPR</sequence>
<accession>A0A9X1SV08</accession>
<dbReference type="RefSeq" id="WP_231444718.1">
    <property type="nucleotide sequence ID" value="NZ_JAJOMB010000012.1"/>
</dbReference>
<dbReference type="AlphaFoldDB" id="A0A9X1SV08"/>
<evidence type="ECO:0000313" key="2">
    <source>
        <dbReference type="Proteomes" id="UP001138997"/>
    </source>
</evidence>
<evidence type="ECO:0000313" key="1">
    <source>
        <dbReference type="EMBL" id="MCD5313482.1"/>
    </source>
</evidence>
<dbReference type="EMBL" id="JAJOMB010000012">
    <property type="protein sequence ID" value="MCD5313482.1"/>
    <property type="molecule type" value="Genomic_DNA"/>
</dbReference>
<protein>
    <submittedName>
        <fullName evidence="1">Uncharacterized protein</fullName>
    </submittedName>
</protein>
<dbReference type="Proteomes" id="UP001138997">
    <property type="component" value="Unassembled WGS sequence"/>
</dbReference>